<dbReference type="AlphaFoldDB" id="A0A917FAW8"/>
<feature type="compositionally biased region" description="Polar residues" evidence="1">
    <location>
        <begin position="1"/>
        <end position="26"/>
    </location>
</feature>
<organism evidence="3 4">
    <name type="scientific">Paenibacillus albidus</name>
    <dbReference type="NCBI Taxonomy" id="2041023"/>
    <lineage>
        <taxon>Bacteria</taxon>
        <taxon>Bacillati</taxon>
        <taxon>Bacillota</taxon>
        <taxon>Bacilli</taxon>
        <taxon>Bacillales</taxon>
        <taxon>Paenibacillaceae</taxon>
        <taxon>Paenibacillus</taxon>
    </lineage>
</organism>
<dbReference type="Proteomes" id="UP000637643">
    <property type="component" value="Unassembled WGS sequence"/>
</dbReference>
<dbReference type="EMBL" id="BMKR01000002">
    <property type="protein sequence ID" value="GGF63420.1"/>
    <property type="molecule type" value="Genomic_DNA"/>
</dbReference>
<gene>
    <name evidence="3" type="ORF">GCM10010912_05630</name>
</gene>
<dbReference type="PANTHER" id="PTHR46889:SF4">
    <property type="entry name" value="TRANSPOSASE INSO FOR INSERTION SEQUENCE ELEMENT IS911B-RELATED"/>
    <property type="match status" value="1"/>
</dbReference>
<feature type="region of interest" description="Disordered" evidence="1">
    <location>
        <begin position="1"/>
        <end position="33"/>
    </location>
</feature>
<comment type="caution">
    <text evidence="3">The sequence shown here is derived from an EMBL/GenBank/DDBJ whole genome shotgun (WGS) entry which is preliminary data.</text>
</comment>
<feature type="region of interest" description="Disordered" evidence="1">
    <location>
        <begin position="179"/>
        <end position="200"/>
    </location>
</feature>
<protein>
    <recommendedName>
        <fullName evidence="2">HTH-like domain-containing protein</fullName>
    </recommendedName>
</protein>
<evidence type="ECO:0000313" key="4">
    <source>
        <dbReference type="Proteomes" id="UP000637643"/>
    </source>
</evidence>
<evidence type="ECO:0000259" key="2">
    <source>
        <dbReference type="Pfam" id="PF13276"/>
    </source>
</evidence>
<dbReference type="RefSeq" id="WP_189022077.1">
    <property type="nucleotide sequence ID" value="NZ_BMKR01000002.1"/>
</dbReference>
<proteinExistence type="predicted"/>
<dbReference type="PANTHER" id="PTHR46889">
    <property type="entry name" value="TRANSPOSASE INSF FOR INSERTION SEQUENCE IS3B-RELATED"/>
    <property type="match status" value="1"/>
</dbReference>
<dbReference type="Pfam" id="PF13276">
    <property type="entry name" value="HTH_21"/>
    <property type="match status" value="1"/>
</dbReference>
<feature type="compositionally biased region" description="Basic residues" evidence="1">
    <location>
        <begin position="188"/>
        <end position="200"/>
    </location>
</feature>
<reference evidence="3" key="2">
    <citation type="submission" date="2020-09" db="EMBL/GenBank/DDBJ databases">
        <authorList>
            <person name="Sun Q."/>
            <person name="Zhou Y."/>
        </authorList>
    </citation>
    <scope>NUCLEOTIDE SEQUENCE</scope>
    <source>
        <strain evidence="3">CGMCC 1.16134</strain>
    </source>
</reference>
<accession>A0A917FAW8</accession>
<keyword evidence="4" id="KW-1185">Reference proteome</keyword>
<evidence type="ECO:0000256" key="1">
    <source>
        <dbReference type="SAM" id="MobiDB-lite"/>
    </source>
</evidence>
<feature type="domain" description="HTH-like" evidence="2">
    <location>
        <begin position="115"/>
        <end position="166"/>
    </location>
</feature>
<dbReference type="InterPro" id="IPR025948">
    <property type="entry name" value="HTH-like_dom"/>
</dbReference>
<reference evidence="3" key="1">
    <citation type="journal article" date="2014" name="Int. J. Syst. Evol. Microbiol.">
        <title>Complete genome sequence of Corynebacterium casei LMG S-19264T (=DSM 44701T), isolated from a smear-ripened cheese.</title>
        <authorList>
            <consortium name="US DOE Joint Genome Institute (JGI-PGF)"/>
            <person name="Walter F."/>
            <person name="Albersmeier A."/>
            <person name="Kalinowski J."/>
            <person name="Ruckert C."/>
        </authorList>
    </citation>
    <scope>NUCLEOTIDE SEQUENCE</scope>
    <source>
        <strain evidence="3">CGMCC 1.16134</strain>
    </source>
</reference>
<sequence length="200" mass="23340">MSGTRKSSNNEFEKQTLQNFQEQNKTVAYEPVSSAERIRELKRQLQEKEEQLAGMAEEKSSAPLQPSKELRFQFIEDHRSEFRVEKMCSVLEVSRSGYYKWRTTKPSPQAARKALLLQRITYHFNDMEGRCGSPTITILLQREGHQVSERTIGKYMRELGLRSAQRSYMDVNIKDSKQSLPIVPNRSHLPHHKKTAPRFQ</sequence>
<name>A0A917FAW8_9BACL</name>
<dbReference type="InterPro" id="IPR050900">
    <property type="entry name" value="Transposase_IS3/IS150/IS904"/>
</dbReference>
<evidence type="ECO:0000313" key="3">
    <source>
        <dbReference type="EMBL" id="GGF63420.1"/>
    </source>
</evidence>